<dbReference type="Proteomes" id="UP000297195">
    <property type="component" value="Segment"/>
</dbReference>
<accession>A0A4D6DY92</accession>
<sequence>MPIVTRLEKLTHTAISADVYYSLSREAQLAVNAFIDLGGKGWETALEMQDQLWETQRGRSIGHLRWALELAKIDESTLLVWTRKYNTNEKVICQEKPKFSITKVLKNILSK</sequence>
<dbReference type="EMBL" id="MK689364">
    <property type="protein sequence ID" value="QBZ70649.1"/>
    <property type="molecule type" value="Genomic_DNA"/>
</dbReference>
<protein>
    <submittedName>
        <fullName evidence="1">Uncharacterized protein</fullName>
    </submittedName>
</protein>
<gene>
    <name evidence="1" type="ORF">pETSU_068</name>
</gene>
<evidence type="ECO:0000313" key="1">
    <source>
        <dbReference type="EMBL" id="QBZ70649.1"/>
    </source>
</evidence>
<organism evidence="1 2">
    <name type="scientific">Edwardsiella phage pEt-SU</name>
    <dbReference type="NCBI Taxonomy" id="2562142"/>
    <lineage>
        <taxon>Viruses</taxon>
        <taxon>Duplodnaviria</taxon>
        <taxon>Heunggongvirae</taxon>
        <taxon>Uroviricota</taxon>
        <taxon>Caudoviricetes</taxon>
        <taxon>Chimalliviridae</taxon>
        <taxon>Petsuvirus</taxon>
        <taxon>Petsuvirus pEtSU</taxon>
    </lineage>
</organism>
<keyword evidence="2" id="KW-1185">Reference proteome</keyword>
<proteinExistence type="predicted"/>
<reference evidence="1 2" key="1">
    <citation type="submission" date="2019-03" db="EMBL/GenBank/DDBJ databases">
        <authorList>
            <person name="Kim S.G."/>
            <person name="Park S.C."/>
        </authorList>
    </citation>
    <scope>NUCLEOTIDE SEQUENCE [LARGE SCALE GENOMIC DNA]</scope>
</reference>
<name>A0A4D6DY92_9CAUD</name>
<evidence type="ECO:0000313" key="2">
    <source>
        <dbReference type="Proteomes" id="UP000297195"/>
    </source>
</evidence>